<keyword evidence="1" id="KW-1133">Transmembrane helix</keyword>
<dbReference type="PANTHER" id="PTHR10806">
    <property type="entry name" value="SIGNAL PEPTIDASE COMPLEX CATALYTIC SUBUNIT SEC11"/>
    <property type="match status" value="1"/>
</dbReference>
<organism evidence="2 3">
    <name type="scientific">Candidatus Iainarchaeum sp</name>
    <dbReference type="NCBI Taxonomy" id="3101447"/>
    <lineage>
        <taxon>Archaea</taxon>
        <taxon>Candidatus Iainarchaeota</taxon>
        <taxon>Candidatus Iainarchaeia</taxon>
        <taxon>Candidatus Iainarchaeales</taxon>
        <taxon>Candidatus Iainarchaeaceae</taxon>
        <taxon>Candidatus Iainarchaeum</taxon>
    </lineage>
</organism>
<dbReference type="InterPro" id="IPR001733">
    <property type="entry name" value="Peptidase_S26B"/>
</dbReference>
<evidence type="ECO:0000313" key="3">
    <source>
        <dbReference type="Proteomes" id="UP000722459"/>
    </source>
</evidence>
<gene>
    <name evidence="2" type="ORF">HON47_04165</name>
</gene>
<dbReference type="GO" id="GO:0016020">
    <property type="term" value="C:membrane"/>
    <property type="evidence" value="ECO:0007669"/>
    <property type="project" value="InterPro"/>
</dbReference>
<dbReference type="EMBL" id="JABJNZ010000057">
    <property type="protein sequence ID" value="MBT4870743.1"/>
    <property type="molecule type" value="Genomic_DNA"/>
</dbReference>
<accession>A0A8T5GFF7</accession>
<keyword evidence="1" id="KW-0472">Membrane</keyword>
<evidence type="ECO:0000313" key="2">
    <source>
        <dbReference type="EMBL" id="MBT4870743.1"/>
    </source>
</evidence>
<protein>
    <recommendedName>
        <fullName evidence="4">Signal peptidase I</fullName>
    </recommendedName>
</protein>
<name>A0A8T5GFF7_9ARCH</name>
<dbReference type="AlphaFoldDB" id="A0A8T5GFF7"/>
<dbReference type="GO" id="GO:0008233">
    <property type="term" value="F:peptidase activity"/>
    <property type="evidence" value="ECO:0007669"/>
    <property type="project" value="InterPro"/>
</dbReference>
<sequence>MAKFKSNKKESKPILPKIKKPRVLKKLEWLDPFHYVDLFVIPRVKKVTDSELVEGAVNVIFALIFASALYFILGLAFGTASPLVIVYSESMEDSFFRGDVMGLTKANSEMNFGDEIILNENIRGVPVEKYLSAEYFNGVNSLVTKIIFNDGQEVIPTTEGSVVVYPSYPYNLPIIHRSIIKIKANDGTFLLTKGDNKLTNFTFDQDCGQIDVLRGRATKNCISFYAIPIEEVQGVAFFRIPVVGCVKLWLVDDLTSLISRGKLPPDFKGIC</sequence>
<evidence type="ECO:0008006" key="4">
    <source>
        <dbReference type="Google" id="ProtNLM"/>
    </source>
</evidence>
<evidence type="ECO:0000256" key="1">
    <source>
        <dbReference type="SAM" id="Phobius"/>
    </source>
</evidence>
<dbReference type="GO" id="GO:0006465">
    <property type="term" value="P:signal peptide processing"/>
    <property type="evidence" value="ECO:0007669"/>
    <property type="project" value="InterPro"/>
</dbReference>
<proteinExistence type="predicted"/>
<comment type="caution">
    <text evidence="2">The sequence shown here is derived from an EMBL/GenBank/DDBJ whole genome shotgun (WGS) entry which is preliminary data.</text>
</comment>
<dbReference type="PANTHER" id="PTHR10806:SF6">
    <property type="entry name" value="SIGNAL PEPTIDASE COMPLEX CATALYTIC SUBUNIT SEC11"/>
    <property type="match status" value="1"/>
</dbReference>
<keyword evidence="1" id="KW-0812">Transmembrane</keyword>
<feature type="transmembrane region" description="Helical" evidence="1">
    <location>
        <begin position="59"/>
        <end position="87"/>
    </location>
</feature>
<dbReference type="Proteomes" id="UP000722459">
    <property type="component" value="Unassembled WGS sequence"/>
</dbReference>
<reference evidence="2" key="1">
    <citation type="journal article" date="2021" name="ISME J.">
        <title>Mercury methylation by metabolically versatile and cosmopolitan marine bacteria.</title>
        <authorList>
            <person name="Lin H."/>
            <person name="Ascher D.B."/>
            <person name="Myung Y."/>
            <person name="Lamborg C.H."/>
            <person name="Hallam S.J."/>
            <person name="Gionfriddo C.M."/>
            <person name="Holt K.E."/>
            <person name="Moreau J.W."/>
        </authorList>
    </citation>
    <scope>NUCLEOTIDE SEQUENCE</scope>
    <source>
        <strain evidence="2">SI075_bin30</strain>
    </source>
</reference>